<feature type="transmembrane region" description="Helical" evidence="6">
    <location>
        <begin position="145"/>
        <end position="164"/>
    </location>
</feature>
<feature type="transmembrane region" description="Helical" evidence="6">
    <location>
        <begin position="259"/>
        <end position="283"/>
    </location>
</feature>
<name>A0AAV9W8N6_9PEZI</name>
<evidence type="ECO:0000259" key="7">
    <source>
        <dbReference type="Pfam" id="PF10334"/>
    </source>
</evidence>
<proteinExistence type="predicted"/>
<dbReference type="InterPro" id="IPR049453">
    <property type="entry name" value="Memb_transporter_dom"/>
</dbReference>
<feature type="transmembrane region" description="Helical" evidence="6">
    <location>
        <begin position="733"/>
        <end position="752"/>
    </location>
</feature>
<feature type="compositionally biased region" description="Basic and acidic residues" evidence="5">
    <location>
        <begin position="621"/>
        <end position="635"/>
    </location>
</feature>
<feature type="compositionally biased region" description="Basic residues" evidence="5">
    <location>
        <begin position="421"/>
        <end position="433"/>
    </location>
</feature>
<feature type="transmembrane region" description="Helical" evidence="6">
    <location>
        <begin position="764"/>
        <end position="783"/>
    </location>
</feature>
<feature type="transmembrane region" description="Helical" evidence="6">
    <location>
        <begin position="232"/>
        <end position="253"/>
    </location>
</feature>
<evidence type="ECO:0000256" key="3">
    <source>
        <dbReference type="ARBA" id="ARBA00022989"/>
    </source>
</evidence>
<gene>
    <name evidence="10" type="ORF">TWF481_006489</name>
</gene>
<dbReference type="PANTHER" id="PTHR37994">
    <property type="entry name" value="ARAE_2_N DOMAIN-CONTAINING PROTEIN-RELATED"/>
    <property type="match status" value="1"/>
</dbReference>
<feature type="transmembrane region" description="Helical" evidence="6">
    <location>
        <begin position="828"/>
        <end position="845"/>
    </location>
</feature>
<protein>
    <recommendedName>
        <fullName evidence="12">ER transporter 6TM N-terminal domain-containing protein</fullName>
    </recommendedName>
</protein>
<feature type="transmembrane region" description="Helical" evidence="6">
    <location>
        <begin position="789"/>
        <end position="807"/>
    </location>
</feature>
<keyword evidence="4 6" id="KW-0472">Membrane</keyword>
<feature type="compositionally biased region" description="Low complexity" evidence="5">
    <location>
        <begin position="12"/>
        <end position="23"/>
    </location>
</feature>
<reference evidence="10 11" key="1">
    <citation type="submission" date="2023-08" db="EMBL/GenBank/DDBJ databases">
        <authorList>
            <person name="Palmer J.M."/>
        </authorList>
    </citation>
    <scope>NUCLEOTIDE SEQUENCE [LARGE SCALE GENOMIC DNA]</scope>
    <source>
        <strain evidence="10 11">TWF481</strain>
    </source>
</reference>
<feature type="compositionally biased region" description="Basic and acidic residues" evidence="5">
    <location>
        <begin position="642"/>
        <end position="660"/>
    </location>
</feature>
<evidence type="ECO:0000256" key="6">
    <source>
        <dbReference type="SAM" id="Phobius"/>
    </source>
</evidence>
<feature type="region of interest" description="Disordered" evidence="5">
    <location>
        <begin position="398"/>
        <end position="434"/>
    </location>
</feature>
<feature type="transmembrane region" description="Helical" evidence="6">
    <location>
        <begin position="91"/>
        <end position="112"/>
    </location>
</feature>
<keyword evidence="3 6" id="KW-1133">Transmembrane helix</keyword>
<feature type="transmembrane region" description="Helical" evidence="6">
    <location>
        <begin position="118"/>
        <end position="138"/>
    </location>
</feature>
<feature type="transmembrane region" description="Helical" evidence="6">
    <location>
        <begin position="205"/>
        <end position="223"/>
    </location>
</feature>
<evidence type="ECO:0008006" key="12">
    <source>
        <dbReference type="Google" id="ProtNLM"/>
    </source>
</evidence>
<evidence type="ECO:0000259" key="9">
    <source>
        <dbReference type="Pfam" id="PF13515"/>
    </source>
</evidence>
<evidence type="ECO:0000259" key="8">
    <source>
        <dbReference type="Pfam" id="PF10337"/>
    </source>
</evidence>
<evidence type="ECO:0000256" key="1">
    <source>
        <dbReference type="ARBA" id="ARBA00004141"/>
    </source>
</evidence>
<comment type="subcellular location">
    <subcellularLocation>
        <location evidence="1">Membrane</location>
        <topology evidence="1">Multi-pass membrane protein</topology>
    </subcellularLocation>
</comment>
<feature type="domain" description="DUF2421" evidence="7">
    <location>
        <begin position="846"/>
        <end position="1057"/>
    </location>
</feature>
<organism evidence="10 11">
    <name type="scientific">Arthrobotrys musiformis</name>
    <dbReference type="NCBI Taxonomy" id="47236"/>
    <lineage>
        <taxon>Eukaryota</taxon>
        <taxon>Fungi</taxon>
        <taxon>Dikarya</taxon>
        <taxon>Ascomycota</taxon>
        <taxon>Pezizomycotina</taxon>
        <taxon>Orbiliomycetes</taxon>
        <taxon>Orbiliales</taxon>
        <taxon>Orbiliaceae</taxon>
        <taxon>Arthrobotrys</taxon>
    </lineage>
</organism>
<dbReference type="Pfam" id="PF10334">
    <property type="entry name" value="BRE4"/>
    <property type="match status" value="1"/>
</dbReference>
<evidence type="ECO:0000256" key="2">
    <source>
        <dbReference type="ARBA" id="ARBA00022692"/>
    </source>
</evidence>
<accession>A0AAV9W8N6</accession>
<dbReference type="Pfam" id="PF13515">
    <property type="entry name" value="FUSC_2"/>
    <property type="match status" value="1"/>
</dbReference>
<dbReference type="EMBL" id="JAVHJL010000004">
    <property type="protein sequence ID" value="KAK6504548.1"/>
    <property type="molecule type" value="Genomic_DNA"/>
</dbReference>
<sequence length="1089" mass="121271">MSATPSIQQGANGSDNDNNNNTDFNKETHPTQGDIAEKAASLNTAPDDSATVKNHYDETTEGVYNARTGSKKPSALPDWVTEHLTLRDFKILVRCSIAAWASFLFVVINPVLHNFGQAAFMGMLCLFINPPSTILPLYLLAATTILLGICLAWGWGTLAFLAAMSRRDDDLYNARYNAIRQAAAGTPNPRFYVQRQIFNGELLEAGPTITMLAMCLVFVYFMARIQASFPKLTLVSIFGIIVIDPYITTAPLLNNFNGTLPLIFVKPLASAVGIGVVLSLLCFPESCSHATLALLTKSLGRVREALDITKATLEDLEHDIAVDDIKRLKEKLIDERTEIDLGFAFMGLEFSLGRWSGQDVRSLKDVFQDLYIRTTVLLNFHLLRQEYRSKILHGAPKAEYTTDGDSDSRLDKSQENLERSKKSHGHEKHHRRAGTSQTLATLTVYEFLRPDPEILKLGQDALKAVEDVSRNLLAACDDALSTSSEIMTSVNCTRWFGSPKKSELDALVEKHTQVLDRLKHERDYFARHAVDRVVEPVSHFFDKEGKIVEATEKEKATRLPGLMIGINYKHRILSVASVLVDVLEKLVDLEMKRTRGRLWMPFALTSLFSWALSPEPVRDDNALERTETRQEQEGRKAKKPKAKNDKKATGKESKKAEGRQRSRFAQALTGIFHWFTNNEGVFAARVVIVTLAMAIPGVLRPTAEFCYDNRSIWALIMAQLTISQYLGDFVFSVAMRTFGTVVGGVCGLIVWYIGAGGSGPGNPYGIMAILAPFIVVGITIRVFAPREWMMPGVMGIATLMLVIGYSWQVHYLPQIIYAEPGYGVFYRRLLLVIVGFAAAIIVQIFPRPPSATRNAAKSLATVLSNLTQLYSDTMSTFLSDQNEEEFSAEELKERVAELYFSMQELIPRIKMVKFEPSSSPFTADNLMDIAEYLSKILESLSIMSLLTPKLSRAYKRRLEVQTDFAKTETIASIMAILGVLEGSLRTGHPLAEILPVPLLGRLRKIAGPSDGVDALTRDMLKDDDWTTFVVTLMSITSLYSRIDDLVMHIKGAVGEKYFVTGLPHHSHQHHSHHSRQTDTEEGSSSDNVV</sequence>
<keyword evidence="2 6" id="KW-0812">Transmembrane</keyword>
<feature type="transmembrane region" description="Helical" evidence="6">
    <location>
        <begin position="682"/>
        <end position="699"/>
    </location>
</feature>
<feature type="region of interest" description="Disordered" evidence="5">
    <location>
        <begin position="1063"/>
        <end position="1089"/>
    </location>
</feature>
<evidence type="ECO:0000256" key="5">
    <source>
        <dbReference type="SAM" id="MobiDB-lite"/>
    </source>
</evidence>
<feature type="region of interest" description="Disordered" evidence="5">
    <location>
        <begin position="1"/>
        <end position="54"/>
    </location>
</feature>
<dbReference type="InterPro" id="IPR018823">
    <property type="entry name" value="ArAE_2_N"/>
</dbReference>
<evidence type="ECO:0000313" key="11">
    <source>
        <dbReference type="Proteomes" id="UP001370758"/>
    </source>
</evidence>
<comment type="caution">
    <text evidence="10">The sequence shown here is derived from an EMBL/GenBank/DDBJ whole genome shotgun (WGS) entry which is preliminary data.</text>
</comment>
<feature type="domain" description="Integral membrane bound transporter" evidence="9">
    <location>
        <begin position="709"/>
        <end position="842"/>
    </location>
</feature>
<evidence type="ECO:0000256" key="4">
    <source>
        <dbReference type="ARBA" id="ARBA00023136"/>
    </source>
</evidence>
<feature type="domain" description="Putative ER transporter 6TM N-terminal" evidence="8">
    <location>
        <begin position="76"/>
        <end position="526"/>
    </location>
</feature>
<feature type="compositionally biased region" description="Basic and acidic residues" evidence="5">
    <location>
        <begin position="406"/>
        <end position="420"/>
    </location>
</feature>
<dbReference type="AlphaFoldDB" id="A0AAV9W8N6"/>
<feature type="compositionally biased region" description="Polar residues" evidence="5">
    <location>
        <begin position="1"/>
        <end position="11"/>
    </location>
</feature>
<evidence type="ECO:0000313" key="10">
    <source>
        <dbReference type="EMBL" id="KAK6504548.1"/>
    </source>
</evidence>
<dbReference type="InterPro" id="IPR018820">
    <property type="entry name" value="BRE4-related_DUF2421"/>
</dbReference>
<keyword evidence="11" id="KW-1185">Reference proteome</keyword>
<feature type="region of interest" description="Disordered" evidence="5">
    <location>
        <begin position="621"/>
        <end position="660"/>
    </location>
</feature>
<dbReference type="Proteomes" id="UP001370758">
    <property type="component" value="Unassembled WGS sequence"/>
</dbReference>
<dbReference type="Pfam" id="PF10337">
    <property type="entry name" value="ArAE_2_N"/>
    <property type="match status" value="1"/>
</dbReference>
<dbReference type="PANTHER" id="PTHR37994:SF3">
    <property type="entry name" value="ER TRANSPORTER 6TM N-TERMINAL DOMAIN-CONTAINING PROTEIN"/>
    <property type="match status" value="1"/>
</dbReference>
<feature type="compositionally biased region" description="Basic residues" evidence="5">
    <location>
        <begin position="1064"/>
        <end position="1074"/>
    </location>
</feature>